<accession>V4SWA3</accession>
<evidence type="ECO:0000313" key="1">
    <source>
        <dbReference type="EMBL" id="ESR43305.1"/>
    </source>
</evidence>
<protein>
    <submittedName>
        <fullName evidence="1">Uncharacterized protein</fullName>
    </submittedName>
</protein>
<dbReference type="EMBL" id="KI536861">
    <property type="protein sequence ID" value="ESR43305.1"/>
    <property type="molecule type" value="Genomic_DNA"/>
</dbReference>
<evidence type="ECO:0000313" key="2">
    <source>
        <dbReference type="Proteomes" id="UP000030687"/>
    </source>
</evidence>
<keyword evidence="2" id="KW-1185">Reference proteome</keyword>
<reference evidence="1 2" key="1">
    <citation type="submission" date="2013-10" db="EMBL/GenBank/DDBJ databases">
        <authorList>
            <consortium name="International Citrus Genome Consortium"/>
            <person name="Jenkins J."/>
            <person name="Schmutz J."/>
            <person name="Prochnik S."/>
            <person name="Rokhsar D."/>
            <person name="Gmitter F."/>
            <person name="Ollitrault P."/>
            <person name="Machado M."/>
            <person name="Talon M."/>
            <person name="Wincker P."/>
            <person name="Jaillon O."/>
            <person name="Morgante M."/>
        </authorList>
    </citation>
    <scope>NUCLEOTIDE SEQUENCE</scope>
    <source>
        <strain evidence="2">cv. Clemenules</strain>
    </source>
</reference>
<gene>
    <name evidence="1" type="ORF">CICLE_v10013282mg</name>
</gene>
<name>V4SWA3_CITCL</name>
<organism evidence="1 2">
    <name type="scientific">Citrus clementina</name>
    <name type="common">Clementine</name>
    <name type="synonym">Citrus deliciosa x Citrus sinensis</name>
    <dbReference type="NCBI Taxonomy" id="85681"/>
    <lineage>
        <taxon>Eukaryota</taxon>
        <taxon>Viridiplantae</taxon>
        <taxon>Streptophyta</taxon>
        <taxon>Embryophyta</taxon>
        <taxon>Tracheophyta</taxon>
        <taxon>Spermatophyta</taxon>
        <taxon>Magnoliopsida</taxon>
        <taxon>eudicotyledons</taxon>
        <taxon>Gunneridae</taxon>
        <taxon>Pentapetalae</taxon>
        <taxon>rosids</taxon>
        <taxon>malvids</taxon>
        <taxon>Sapindales</taxon>
        <taxon>Rutaceae</taxon>
        <taxon>Aurantioideae</taxon>
        <taxon>Citrus</taxon>
    </lineage>
</organism>
<dbReference type="InParanoid" id="V4SWA3"/>
<dbReference type="Proteomes" id="UP000030687">
    <property type="component" value="Unassembled WGS sequence"/>
</dbReference>
<dbReference type="AlphaFoldDB" id="V4SWA3"/>
<dbReference type="Gramene" id="ESR43305">
    <property type="protein sequence ID" value="ESR43305"/>
    <property type="gene ID" value="CICLE_v10013282mg"/>
</dbReference>
<sequence length="69" mass="7959">MYISRSQTDNQINLGRTKISLLAALKIIRNKRNETPFDNVTQTSTIKHTTWISQTISTLLSINKLINYH</sequence>
<dbReference type="KEGG" id="cic:CICLE_v10013282mg"/>
<proteinExistence type="predicted"/>